<feature type="domain" description="General secretion pathway GspH" evidence="8">
    <location>
        <begin position="19"/>
        <end position="113"/>
    </location>
</feature>
<evidence type="ECO:0000256" key="3">
    <source>
        <dbReference type="ARBA" id="ARBA00022481"/>
    </source>
</evidence>
<evidence type="ECO:0000256" key="7">
    <source>
        <dbReference type="ARBA" id="ARBA00023136"/>
    </source>
</evidence>
<name>A0A1F6XKY0_9BACT</name>
<dbReference type="InterPro" id="IPR022346">
    <property type="entry name" value="T2SS_GspH"/>
</dbReference>
<proteinExistence type="predicted"/>
<dbReference type="AlphaFoldDB" id="A0A1F6XKY0"/>
<evidence type="ECO:0000259" key="8">
    <source>
        <dbReference type="Pfam" id="PF12019"/>
    </source>
</evidence>
<keyword evidence="6" id="KW-1133">Transmembrane helix</keyword>
<keyword evidence="4" id="KW-0997">Cell inner membrane</keyword>
<dbReference type="STRING" id="1801773.A3A03_01465"/>
<keyword evidence="5" id="KW-0812">Transmembrane</keyword>
<evidence type="ECO:0000313" key="10">
    <source>
        <dbReference type="Proteomes" id="UP000176629"/>
    </source>
</evidence>
<evidence type="ECO:0000256" key="4">
    <source>
        <dbReference type="ARBA" id="ARBA00022519"/>
    </source>
</evidence>
<comment type="subcellular location">
    <subcellularLocation>
        <location evidence="1">Cell inner membrane</location>
        <topology evidence="1">Single-pass membrane protein</topology>
    </subcellularLocation>
</comment>
<dbReference type="GO" id="GO:0005886">
    <property type="term" value="C:plasma membrane"/>
    <property type="evidence" value="ECO:0007669"/>
    <property type="project" value="UniProtKB-SubCell"/>
</dbReference>
<gene>
    <name evidence="9" type="ORF">A3A03_01465</name>
</gene>
<organism evidence="9 10">
    <name type="scientific">Candidatus Nomurabacteria bacterium RIFCSPLOWO2_01_FULL_40_18</name>
    <dbReference type="NCBI Taxonomy" id="1801773"/>
    <lineage>
        <taxon>Bacteria</taxon>
        <taxon>Candidatus Nomuraibacteriota</taxon>
    </lineage>
</organism>
<keyword evidence="3" id="KW-0488">Methylation</keyword>
<evidence type="ECO:0000256" key="1">
    <source>
        <dbReference type="ARBA" id="ARBA00004377"/>
    </source>
</evidence>
<evidence type="ECO:0000256" key="5">
    <source>
        <dbReference type="ARBA" id="ARBA00022692"/>
    </source>
</evidence>
<evidence type="ECO:0000256" key="6">
    <source>
        <dbReference type="ARBA" id="ARBA00022989"/>
    </source>
</evidence>
<comment type="caution">
    <text evidence="9">The sequence shown here is derived from an EMBL/GenBank/DDBJ whole genome shotgun (WGS) entry which is preliminary data.</text>
</comment>
<keyword evidence="7" id="KW-0472">Membrane</keyword>
<evidence type="ECO:0000256" key="2">
    <source>
        <dbReference type="ARBA" id="ARBA00022475"/>
    </source>
</evidence>
<dbReference type="Pfam" id="PF12019">
    <property type="entry name" value="GspH"/>
    <property type="match status" value="1"/>
</dbReference>
<dbReference type="EMBL" id="MFUX01000008">
    <property type="protein sequence ID" value="OGI94829.1"/>
    <property type="molecule type" value="Genomic_DNA"/>
</dbReference>
<accession>A0A1F6XKY0</accession>
<dbReference type="Proteomes" id="UP000176629">
    <property type="component" value="Unassembled WGS sequence"/>
</dbReference>
<dbReference type="GO" id="GO:0015627">
    <property type="term" value="C:type II protein secretion system complex"/>
    <property type="evidence" value="ECO:0007669"/>
    <property type="project" value="InterPro"/>
</dbReference>
<sequence>MLVDWNVFKKDTFKAEQATIVAALSKARSRAMNNMFDTAYGVCYIAPNYIIFQDNTCTAGESISANTNIASNPSTVFPPVVFDQLTGNTTGTGTTIHLTDGFKSADIIINNEGTINW</sequence>
<keyword evidence="2" id="KW-1003">Cell membrane</keyword>
<protein>
    <recommendedName>
        <fullName evidence="8">General secretion pathway GspH domain-containing protein</fullName>
    </recommendedName>
</protein>
<reference evidence="9 10" key="1">
    <citation type="journal article" date="2016" name="Nat. Commun.">
        <title>Thousands of microbial genomes shed light on interconnected biogeochemical processes in an aquifer system.</title>
        <authorList>
            <person name="Anantharaman K."/>
            <person name="Brown C.T."/>
            <person name="Hug L.A."/>
            <person name="Sharon I."/>
            <person name="Castelle C.J."/>
            <person name="Probst A.J."/>
            <person name="Thomas B.C."/>
            <person name="Singh A."/>
            <person name="Wilkins M.J."/>
            <person name="Karaoz U."/>
            <person name="Brodie E.L."/>
            <person name="Williams K.H."/>
            <person name="Hubbard S.S."/>
            <person name="Banfield J.F."/>
        </authorList>
    </citation>
    <scope>NUCLEOTIDE SEQUENCE [LARGE SCALE GENOMIC DNA]</scope>
</reference>
<dbReference type="GO" id="GO:0015628">
    <property type="term" value="P:protein secretion by the type II secretion system"/>
    <property type="evidence" value="ECO:0007669"/>
    <property type="project" value="InterPro"/>
</dbReference>
<evidence type="ECO:0000313" key="9">
    <source>
        <dbReference type="EMBL" id="OGI94829.1"/>
    </source>
</evidence>